<dbReference type="Proteomes" id="UP001527202">
    <property type="component" value="Unassembled WGS sequence"/>
</dbReference>
<gene>
    <name evidence="2" type="ORF">M5X16_22405</name>
</gene>
<dbReference type="PANTHER" id="PTHR34976:SF2">
    <property type="entry name" value="TYPE VII SECRETION SYSTEM PROTEIN ESSD"/>
    <property type="match status" value="1"/>
</dbReference>
<feature type="compositionally biased region" description="Gly residues" evidence="1">
    <location>
        <begin position="242"/>
        <end position="254"/>
    </location>
</feature>
<evidence type="ECO:0000313" key="3">
    <source>
        <dbReference type="Proteomes" id="UP001527202"/>
    </source>
</evidence>
<dbReference type="RefSeq" id="WP_268630434.1">
    <property type="nucleotide sequence ID" value="NZ_JAMDMJ010000031.1"/>
</dbReference>
<evidence type="ECO:0000256" key="1">
    <source>
        <dbReference type="SAM" id="MobiDB-lite"/>
    </source>
</evidence>
<organism evidence="2 3">
    <name type="scientific">Paenibacillus chitinolyticus</name>
    <dbReference type="NCBI Taxonomy" id="79263"/>
    <lineage>
        <taxon>Bacteria</taxon>
        <taxon>Bacillati</taxon>
        <taxon>Bacillota</taxon>
        <taxon>Bacilli</taxon>
        <taxon>Bacillales</taxon>
        <taxon>Paenibacillaceae</taxon>
        <taxon>Paenibacillus</taxon>
    </lineage>
</organism>
<sequence length="468" mass="50148">MAAKAISDISRGEVSDFGDYAADAFRESVIGAVSGAVFGPLGAGAPILGKMVVGGVSGAAESIVSQLTDGDPGFSWGQVLFTAGVGFGTAGLLDAKIAQKTIGEYISQGATKIAPKWIADGFGKIGEGFGKFVGNLNDWGTSLGKGYMKETQQFAQSIASSVTGTLNKSVNRLTKDIADLGQMGKELGQKFKNSVQMPRFGYELAFDGPPLLANQIGNQFGKSTTNSANVLQSSSKAVTRAVGGGGTGGTGKTSGEGLPLDRKKYYRQKIDEANARGDLKAADDARYERYCEEKLDKGEKPVSRKKWDELTEQLRKNRANGIEQEIAGRNALEKQLGRELKDNNTGEVLTFESSEGHLTRPDSIARNEKGEIDLIHDHKHKSSSEDQVVYNDSQMRAEREMLEAGNGKHIVTISSDSPNLDAIPPRPRPSAPLGKESTVYYVDPESGKITRIWKVDESIQGGGYWVDP</sequence>
<evidence type="ECO:0000313" key="2">
    <source>
        <dbReference type="EMBL" id="MCY9598507.1"/>
    </source>
</evidence>
<protein>
    <submittedName>
        <fullName evidence="2">Uncharacterized protein</fullName>
    </submittedName>
</protein>
<dbReference type="InterPro" id="IPR051768">
    <property type="entry name" value="Bact_secretion_toxin"/>
</dbReference>
<dbReference type="PANTHER" id="PTHR34976">
    <property type="entry name" value="RIBONUCLEASE YQCG-RELATED"/>
    <property type="match status" value="1"/>
</dbReference>
<comment type="caution">
    <text evidence="2">The sequence shown here is derived from an EMBL/GenBank/DDBJ whole genome shotgun (WGS) entry which is preliminary data.</text>
</comment>
<feature type="region of interest" description="Disordered" evidence="1">
    <location>
        <begin position="412"/>
        <end position="437"/>
    </location>
</feature>
<keyword evidence="3" id="KW-1185">Reference proteome</keyword>
<dbReference type="EMBL" id="JAMDMJ010000031">
    <property type="protein sequence ID" value="MCY9598507.1"/>
    <property type="molecule type" value="Genomic_DNA"/>
</dbReference>
<feature type="region of interest" description="Disordered" evidence="1">
    <location>
        <begin position="239"/>
        <end position="260"/>
    </location>
</feature>
<reference evidence="2 3" key="1">
    <citation type="submission" date="2022-05" db="EMBL/GenBank/DDBJ databases">
        <title>Genome Sequencing of Bee-Associated Microbes.</title>
        <authorList>
            <person name="Dunlap C."/>
        </authorList>
    </citation>
    <scope>NUCLEOTIDE SEQUENCE [LARGE SCALE GENOMIC DNA]</scope>
    <source>
        <strain evidence="2 3">NRRL B-23120</strain>
    </source>
</reference>
<accession>A0ABT4FN18</accession>
<proteinExistence type="predicted"/>
<name>A0ABT4FN18_9BACL</name>